<dbReference type="Proteomes" id="UP001604043">
    <property type="component" value="Unassembled WGS sequence"/>
</dbReference>
<keyword evidence="3" id="KW-1185">Reference proteome</keyword>
<feature type="transmembrane region" description="Helical" evidence="1">
    <location>
        <begin position="369"/>
        <end position="387"/>
    </location>
</feature>
<reference evidence="2 3" key="1">
    <citation type="submission" date="2024-02" db="EMBL/GenBank/DDBJ databases">
        <title>Expansion and revision of Xanthobacter and proposal of Roseixanthobacter gen. nov.</title>
        <authorList>
            <person name="Soltysiak M.P.M."/>
            <person name="Jalihal A."/>
            <person name="Ory A."/>
            <person name="Chrisophersen C."/>
            <person name="Lee A.D."/>
            <person name="Boulton J."/>
            <person name="Springer M."/>
        </authorList>
    </citation>
    <scope>NUCLEOTIDE SEQUENCE [LARGE SCALE GENOMIC DNA]</scope>
    <source>
        <strain evidence="2 3">CB5</strain>
    </source>
</reference>
<feature type="transmembrane region" description="Helical" evidence="1">
    <location>
        <begin position="337"/>
        <end position="357"/>
    </location>
</feature>
<dbReference type="EMBL" id="JBAFUR010000001">
    <property type="protein sequence ID" value="MFG1251116.1"/>
    <property type="molecule type" value="Genomic_DNA"/>
</dbReference>
<name>A0ABW6ZBF3_9HYPH</name>
<protein>
    <submittedName>
        <fullName evidence="2">Uncharacterized protein</fullName>
    </submittedName>
</protein>
<proteinExistence type="predicted"/>
<feature type="transmembrane region" description="Helical" evidence="1">
    <location>
        <begin position="399"/>
        <end position="422"/>
    </location>
</feature>
<comment type="caution">
    <text evidence="2">The sequence shown here is derived from an EMBL/GenBank/DDBJ whole genome shotgun (WGS) entry which is preliminary data.</text>
</comment>
<dbReference type="RefSeq" id="WP_029557678.1">
    <property type="nucleotide sequence ID" value="NZ_JBAFUR010000001.1"/>
</dbReference>
<evidence type="ECO:0000313" key="2">
    <source>
        <dbReference type="EMBL" id="MFG1251116.1"/>
    </source>
</evidence>
<accession>A0ABW6ZBF3</accession>
<keyword evidence="1" id="KW-0472">Membrane</keyword>
<feature type="transmembrane region" description="Helical" evidence="1">
    <location>
        <begin position="90"/>
        <end position="113"/>
    </location>
</feature>
<gene>
    <name evidence="2" type="ORF">V5F30_02795</name>
</gene>
<evidence type="ECO:0000313" key="3">
    <source>
        <dbReference type="Proteomes" id="UP001604043"/>
    </source>
</evidence>
<keyword evidence="1" id="KW-0812">Transmembrane</keyword>
<sequence>MVVAQSAGLVADADLVAEVAASLGKLGKSQDLVQLVAQAKSKTGGQDLSPDEEAKLRLSINDVLVNLAPITLGDLRKGWRPFTRTLRQAVLFWIVMAIALAVLVQTGYLTLVYEKTSSFLTSAKELQTSHTEESMEAIYFTIRSLKLDDQSGRTAYLNAIKDVASIRQQMMSETSYAAISSDINGSLLSFDLANHVVGGLWISVFEALDLLLPRGRRFCPPGQEDCILPLRQVEKNARQAPAAVEDHREKLKKACQTEQMAAPAPALPAPPAIPAAGGAPDLKGADGKLPHCVIMAHVDDINLVMGALGLDFNPRDHKNYLADVHHLKTNIDLLGKWVLPALYGVFGAMLFFMRHYVDPSQPDPTLGKLLYRLMLGGIAGVIMVWFWTPAPQTPNTIQLTSLSAFGVAFLIGFSTDVLFSVLDRFSKALSDTLGKPGTT</sequence>
<organism evidence="2 3">
    <name type="scientific">Xanthobacter aminoxidans</name>
    <dbReference type="NCBI Taxonomy" id="186280"/>
    <lineage>
        <taxon>Bacteria</taxon>
        <taxon>Pseudomonadati</taxon>
        <taxon>Pseudomonadota</taxon>
        <taxon>Alphaproteobacteria</taxon>
        <taxon>Hyphomicrobiales</taxon>
        <taxon>Xanthobacteraceae</taxon>
        <taxon>Xanthobacter</taxon>
    </lineage>
</organism>
<evidence type="ECO:0000256" key="1">
    <source>
        <dbReference type="SAM" id="Phobius"/>
    </source>
</evidence>
<keyword evidence="1" id="KW-1133">Transmembrane helix</keyword>